<proteinExistence type="predicted"/>
<evidence type="ECO:0000313" key="2">
    <source>
        <dbReference type="Proteomes" id="UP001153334"/>
    </source>
</evidence>
<reference evidence="1" key="1">
    <citation type="submission" date="2022-11" db="EMBL/GenBank/DDBJ databases">
        <title>Genome Sequence of Nemania bipapillata.</title>
        <authorList>
            <person name="Buettner E."/>
        </authorList>
    </citation>
    <scope>NUCLEOTIDE SEQUENCE</scope>
    <source>
        <strain evidence="1">CP14</strain>
    </source>
</reference>
<keyword evidence="2" id="KW-1185">Reference proteome</keyword>
<dbReference type="Proteomes" id="UP001153334">
    <property type="component" value="Unassembled WGS sequence"/>
</dbReference>
<dbReference type="EMBL" id="JAPESX010000057">
    <property type="protein sequence ID" value="KAJ8123642.1"/>
    <property type="molecule type" value="Genomic_DNA"/>
</dbReference>
<name>A0ACC2J8K0_9PEZI</name>
<accession>A0ACC2J8K0</accession>
<comment type="caution">
    <text evidence="1">The sequence shown here is derived from an EMBL/GenBank/DDBJ whole genome shotgun (WGS) entry which is preliminary data.</text>
</comment>
<protein>
    <submittedName>
        <fullName evidence="1">Uncharacterized protein</fullName>
    </submittedName>
</protein>
<evidence type="ECO:0000313" key="1">
    <source>
        <dbReference type="EMBL" id="KAJ8123642.1"/>
    </source>
</evidence>
<organism evidence="1 2">
    <name type="scientific">Nemania bipapillata</name>
    <dbReference type="NCBI Taxonomy" id="110536"/>
    <lineage>
        <taxon>Eukaryota</taxon>
        <taxon>Fungi</taxon>
        <taxon>Dikarya</taxon>
        <taxon>Ascomycota</taxon>
        <taxon>Pezizomycotina</taxon>
        <taxon>Sordariomycetes</taxon>
        <taxon>Xylariomycetidae</taxon>
        <taxon>Xylariales</taxon>
        <taxon>Xylariaceae</taxon>
        <taxon>Nemania</taxon>
    </lineage>
</organism>
<gene>
    <name evidence="1" type="ORF">ONZ43_g457</name>
</gene>
<sequence length="397" mass="44946">MATNITPYKINIPQAEIESLNQKLGSSRFAKTVDDDWSSGPPIGDIRRIATHWREAFKWSAFEDKLNKLPNFEATLSLDGFEPFQLHFIHQKSSAPDAIPLLFVHGWPGSFYEVTKILNLVATKELPFHIVAPSLPNFGFSSGIDKSGFGMKQYAESCHKLMLGLNYNQYATQGGDWGSTISRLMGYLYPKSVRALHLNLIVATPPPPSAPVAFARFLTTHILNRYTPSEAAGLQKAQSYQGTGDGYYEIQKQRPQTIGVALEDSPVGLLTWMWDKMKSWTDDYPWTDDEICEWVSLYWFSRAGPAASVRIYYESTKGEHVAGAGIFTQAKMGYSYFPKEIFRTPSFWNRQIGDVVFEREHERGGHFAAWEQPEGLLDDLCKMFEREGEAYKAVINH</sequence>